<name>A0ACB9HFX5_9ASTR</name>
<organism evidence="1 2">
    <name type="scientific">Smallanthus sonchifolius</name>
    <dbReference type="NCBI Taxonomy" id="185202"/>
    <lineage>
        <taxon>Eukaryota</taxon>
        <taxon>Viridiplantae</taxon>
        <taxon>Streptophyta</taxon>
        <taxon>Embryophyta</taxon>
        <taxon>Tracheophyta</taxon>
        <taxon>Spermatophyta</taxon>
        <taxon>Magnoliopsida</taxon>
        <taxon>eudicotyledons</taxon>
        <taxon>Gunneridae</taxon>
        <taxon>Pentapetalae</taxon>
        <taxon>asterids</taxon>
        <taxon>campanulids</taxon>
        <taxon>Asterales</taxon>
        <taxon>Asteraceae</taxon>
        <taxon>Asteroideae</taxon>
        <taxon>Heliantheae alliance</taxon>
        <taxon>Millerieae</taxon>
        <taxon>Smallanthus</taxon>
    </lineage>
</organism>
<gene>
    <name evidence="1" type="ORF">L1987_36419</name>
</gene>
<reference evidence="1 2" key="2">
    <citation type="journal article" date="2022" name="Mol. Ecol. Resour.">
        <title>The genomes of chicory, endive, great burdock and yacon provide insights into Asteraceae paleo-polyploidization history and plant inulin production.</title>
        <authorList>
            <person name="Fan W."/>
            <person name="Wang S."/>
            <person name="Wang H."/>
            <person name="Wang A."/>
            <person name="Jiang F."/>
            <person name="Liu H."/>
            <person name="Zhao H."/>
            <person name="Xu D."/>
            <person name="Zhang Y."/>
        </authorList>
    </citation>
    <scope>NUCLEOTIDE SEQUENCE [LARGE SCALE GENOMIC DNA]</scope>
    <source>
        <strain evidence="2">cv. Yunnan</strain>
        <tissue evidence="1">Leaves</tissue>
    </source>
</reference>
<comment type="caution">
    <text evidence="1">The sequence shown here is derived from an EMBL/GenBank/DDBJ whole genome shotgun (WGS) entry which is preliminary data.</text>
</comment>
<evidence type="ECO:0000313" key="1">
    <source>
        <dbReference type="EMBL" id="KAI3793797.1"/>
    </source>
</evidence>
<dbReference type="Proteomes" id="UP001056120">
    <property type="component" value="Linkage Group LG12"/>
</dbReference>
<keyword evidence="2" id="KW-1185">Reference proteome</keyword>
<protein>
    <submittedName>
        <fullName evidence="1">Uncharacterized protein</fullName>
    </submittedName>
</protein>
<dbReference type="EMBL" id="CM042029">
    <property type="protein sequence ID" value="KAI3793797.1"/>
    <property type="molecule type" value="Genomic_DNA"/>
</dbReference>
<evidence type="ECO:0000313" key="2">
    <source>
        <dbReference type="Proteomes" id="UP001056120"/>
    </source>
</evidence>
<accession>A0ACB9HFX5</accession>
<reference evidence="2" key="1">
    <citation type="journal article" date="2022" name="Mol. Ecol. Resour.">
        <title>The genomes of chicory, endive, great burdock and yacon provide insights into Asteraceae palaeo-polyploidization history and plant inulin production.</title>
        <authorList>
            <person name="Fan W."/>
            <person name="Wang S."/>
            <person name="Wang H."/>
            <person name="Wang A."/>
            <person name="Jiang F."/>
            <person name="Liu H."/>
            <person name="Zhao H."/>
            <person name="Xu D."/>
            <person name="Zhang Y."/>
        </authorList>
    </citation>
    <scope>NUCLEOTIDE SEQUENCE [LARGE SCALE GENOMIC DNA]</scope>
    <source>
        <strain evidence="2">cv. Yunnan</strain>
    </source>
</reference>
<sequence length="1145" mass="128848">MHQTPGMDFLTGKDSGHLLPWKKSITTHRQRPFCLLKPNHDLIFFHASLNPSPLIFRILHQWGFNFISRFISDPRFKMHPTSFSAPPFALIPLAFNHGNLTPEGFEISRFFFLGSLLLSPGGATATADSGAMDFDFSKVGEKLLSSVRSARSLGFLPSTSDRPEVPERAAAAATIARALASIPPHQRHNISSSSKELSSIYGSEPSNQVLEELEEEFYEEEFDPVQHTLENLPSEESDLAYFEGKAALRLLQLDKVTEKLSHQVMEHHEVMVKGMDLVGELEKDLKVANVICMNGRRHLTSSRNEVSRDLVVNTSSKRKQTLLDILQILAALRRAKDMQVELEIHVNEENFFKAFQVLSEYLQLLDSLSDLLAIQEMSRGVEIWLGRTLQKLDSLLLGVCQDFKAASFLTVVDAYALIGDVSGLAEKIQSFFMQEVISETHAVLKSIVLEDLEATEIQSTRLTYSDLCTRIPESEFRKCLLATLSVLFKLMCSYHSIMNFHSEYQVSMDQLSHEVQKQGDEAGSSKNVQQADESERDNFVPDDRLLSESRDDGTGASSSGSPWFQLRNDATLFVSQTLQRGRKNLWKLTTSRVSVLLSSAAVSSTSIHQFLKIYEDLNIFILAGETFCGAEAVDFRQKVKSICENYYLAFHKQNIHALKMVMEKESWFMMPLETIQTVSFAGLVGDGAALISQTAGSHKLSDSAKTSTKQGGFSNWVRNGNPFSTKYDSKECDSSPSDKINGVSHNGDANRSNNGHVDVPDDENEDLLADFIDEDSQLPSRIVKPKHLINQSLSWSTEDMTAHTGSSICVLRLMDKYARLMQKLEIVNVEFLKGICQLFGIFFHFVFESFGHQNTNPSDRLKTALSRILQDCNQWIKPSSSELYSSHTPLNMTFSHMEITPTSPPSHVSSTSFGLKERCAGADTISLVARILYKSKAHLQSILMTNNATVVEEFYLHLVDSVPDLTEQIHRTTAKLLLHISGYADRIANAKWEVKELGMEHNGYVDLLLGEFKHYKTRLAHGGIRTEVQDLLIEYGLENISEILVEGLSRVKRCSDEGRALMLLDLQVLINGLQHFVTVNVRPKLQTVETFIKAYYLPETEYVHWARAHPEYTKSQMVGLINLVATMKGWKRKNRLEVLEKIEAH</sequence>
<proteinExistence type="predicted"/>